<dbReference type="Pfam" id="PF07021">
    <property type="entry name" value="MetW"/>
    <property type="match status" value="1"/>
</dbReference>
<keyword evidence="2" id="KW-1185">Reference proteome</keyword>
<reference evidence="1 2" key="1">
    <citation type="journal article" date="1994" name="Int. J. Syst. Bacteriol.">
        <title>Phylogenetic positions of novel aerobic, bacteriochlorophyll a-containing bacteria and description of Roseococcus thiosulfatophilus gen. nov., sp. nov., Erythromicrobium ramosum gen. nov., sp. nov., and Erythrobacter litoralis sp. nov.</title>
        <authorList>
            <person name="Yurkov V."/>
            <person name="Stackebrandt E."/>
            <person name="Holmes A."/>
            <person name="Fuerst J.A."/>
            <person name="Hugenholtz P."/>
            <person name="Golecki J."/>
            <person name="Gad'on N."/>
            <person name="Gorlenko V.M."/>
            <person name="Kompantseva E.I."/>
            <person name="Drews G."/>
        </authorList>
    </citation>
    <scope>NUCLEOTIDE SEQUENCE [LARGE SCALE GENOMIC DNA]</scope>
    <source>
        <strain evidence="1 2">KR-99</strain>
    </source>
</reference>
<proteinExistence type="predicted"/>
<organism evidence="1 2">
    <name type="scientific">Sphingomonas ursincola</name>
    <dbReference type="NCBI Taxonomy" id="56361"/>
    <lineage>
        <taxon>Bacteria</taxon>
        <taxon>Pseudomonadati</taxon>
        <taxon>Pseudomonadota</taxon>
        <taxon>Alphaproteobacteria</taxon>
        <taxon>Sphingomonadales</taxon>
        <taxon>Sphingomonadaceae</taxon>
        <taxon>Sphingomonas</taxon>
    </lineage>
</organism>
<evidence type="ECO:0000313" key="2">
    <source>
        <dbReference type="Proteomes" id="UP000589292"/>
    </source>
</evidence>
<dbReference type="AlphaFoldDB" id="A0A7V8U821"/>
<name>A0A7V8U821_9SPHN</name>
<dbReference type="InterPro" id="IPR029063">
    <property type="entry name" value="SAM-dependent_MTases_sf"/>
</dbReference>
<comment type="caution">
    <text evidence="1">The sequence shown here is derived from an EMBL/GenBank/DDBJ whole genome shotgun (WGS) entry which is preliminary data.</text>
</comment>
<accession>A0A7V8U821</accession>
<dbReference type="Gene3D" id="3.40.50.150">
    <property type="entry name" value="Vaccinia Virus protein VP39"/>
    <property type="match status" value="1"/>
</dbReference>
<evidence type="ECO:0000313" key="1">
    <source>
        <dbReference type="EMBL" id="MBA1374166.1"/>
    </source>
</evidence>
<dbReference type="NCBIfam" id="TIGR02081">
    <property type="entry name" value="metW"/>
    <property type="match status" value="1"/>
</dbReference>
<gene>
    <name evidence="1" type="primary">metW</name>
    <name evidence="1" type="ORF">FG486_07435</name>
</gene>
<dbReference type="SUPFAM" id="SSF53335">
    <property type="entry name" value="S-adenosyl-L-methionine-dependent methyltransferases"/>
    <property type="match status" value="1"/>
</dbReference>
<dbReference type="EMBL" id="VDES01000002">
    <property type="protein sequence ID" value="MBA1374166.1"/>
    <property type="molecule type" value="Genomic_DNA"/>
</dbReference>
<protein>
    <submittedName>
        <fullName evidence="1">Methionine biosynthesis protein MetW</fullName>
    </submittedName>
</protein>
<dbReference type="InterPro" id="IPR010743">
    <property type="entry name" value="Methionine_synth_MetW"/>
</dbReference>
<dbReference type="Proteomes" id="UP000589292">
    <property type="component" value="Unassembled WGS sequence"/>
</dbReference>
<dbReference type="CDD" id="cd02440">
    <property type="entry name" value="AdoMet_MTases"/>
    <property type="match status" value="1"/>
</dbReference>
<sequence length="214" mass="23754">MPGDEPHRRWFPARRGERVTGLRPDLQIIAQNVTPGARVLDIGCGDGALMAALRDTRQVRARGLELDPANVSAAVARGLSVIQGDADTDLADYPSDSVDYAILSQTLQTTRAPHLVLEQLLRIGRQAFVSFPNFAHWRIRLSLATQGRMPVTRLLPESWYDTPNIHHVSIEDFRDLIAARGWACDGQWFLSGGKPTSRGMANLLAEHAVFLLRR</sequence>